<dbReference type="EMBL" id="CM037621">
    <property type="protein sequence ID" value="KAH8001600.1"/>
    <property type="molecule type" value="Genomic_DNA"/>
</dbReference>
<proteinExistence type="predicted"/>
<protein>
    <submittedName>
        <fullName evidence="1">Uncharacterized protein</fullName>
    </submittedName>
</protein>
<name>A0ACB8F8C1_9SAUR</name>
<accession>A0ACB8F8C1</accession>
<keyword evidence="2" id="KW-1185">Reference proteome</keyword>
<evidence type="ECO:0000313" key="1">
    <source>
        <dbReference type="EMBL" id="KAH8001600.1"/>
    </source>
</evidence>
<reference evidence="1" key="1">
    <citation type="submission" date="2021-08" db="EMBL/GenBank/DDBJ databases">
        <title>The first chromosome-level gecko genome reveals the dynamic sex chromosomes of Neotropical dwarf geckos (Sphaerodactylidae: Sphaerodactylus).</title>
        <authorList>
            <person name="Pinto B.J."/>
            <person name="Keating S.E."/>
            <person name="Gamble T."/>
        </authorList>
    </citation>
    <scope>NUCLEOTIDE SEQUENCE</scope>
    <source>
        <strain evidence="1">TG3544</strain>
    </source>
</reference>
<organism evidence="1 2">
    <name type="scientific">Sphaerodactylus townsendi</name>
    <dbReference type="NCBI Taxonomy" id="933632"/>
    <lineage>
        <taxon>Eukaryota</taxon>
        <taxon>Metazoa</taxon>
        <taxon>Chordata</taxon>
        <taxon>Craniata</taxon>
        <taxon>Vertebrata</taxon>
        <taxon>Euteleostomi</taxon>
        <taxon>Lepidosauria</taxon>
        <taxon>Squamata</taxon>
        <taxon>Bifurcata</taxon>
        <taxon>Gekkota</taxon>
        <taxon>Sphaerodactylidae</taxon>
        <taxon>Sphaerodactylus</taxon>
    </lineage>
</organism>
<gene>
    <name evidence="1" type="ORF">K3G42_011791</name>
</gene>
<comment type="caution">
    <text evidence="1">The sequence shown here is derived from an EMBL/GenBank/DDBJ whole genome shotgun (WGS) entry which is preliminary data.</text>
</comment>
<sequence>MVCPLHPTETDSSDKEHASKSDKEEEEPAGSVDGTNCMAPPIEDWHSRPEPSTDLKMSDSTDDHVSGLSPLTSGDPEPLQRVPLSPGACSPPASPPLQEQWHWQLCSKPAMPRSYLALDLDPRTAYWTILLGHCLESDPVCLTLDCSATLGTMPMLCCLDLPAAPASH</sequence>
<evidence type="ECO:0000313" key="2">
    <source>
        <dbReference type="Proteomes" id="UP000827872"/>
    </source>
</evidence>
<dbReference type="Proteomes" id="UP000827872">
    <property type="component" value="Linkage Group LG08"/>
</dbReference>